<proteinExistence type="predicted"/>
<dbReference type="Proteomes" id="UP001596422">
    <property type="component" value="Unassembled WGS sequence"/>
</dbReference>
<dbReference type="EMBL" id="JBHSWE010000001">
    <property type="protein sequence ID" value="MFC6673620.1"/>
    <property type="molecule type" value="Genomic_DNA"/>
</dbReference>
<keyword evidence="2" id="KW-1185">Reference proteome</keyword>
<gene>
    <name evidence="1" type="ORF">ACFQDL_28665</name>
</gene>
<organism evidence="1 2">
    <name type="scientific">Marinobacterium aestuariivivens</name>
    <dbReference type="NCBI Taxonomy" id="1698799"/>
    <lineage>
        <taxon>Bacteria</taxon>
        <taxon>Pseudomonadati</taxon>
        <taxon>Pseudomonadota</taxon>
        <taxon>Gammaproteobacteria</taxon>
        <taxon>Oceanospirillales</taxon>
        <taxon>Oceanospirillaceae</taxon>
        <taxon>Marinobacterium</taxon>
    </lineage>
</organism>
<comment type="caution">
    <text evidence="1">The sequence shown here is derived from an EMBL/GenBank/DDBJ whole genome shotgun (WGS) entry which is preliminary data.</text>
</comment>
<evidence type="ECO:0000313" key="2">
    <source>
        <dbReference type="Proteomes" id="UP001596422"/>
    </source>
</evidence>
<accession>A0ABW2A884</accession>
<evidence type="ECO:0000313" key="1">
    <source>
        <dbReference type="EMBL" id="MFC6673620.1"/>
    </source>
</evidence>
<reference evidence="2" key="1">
    <citation type="journal article" date="2019" name="Int. J. Syst. Evol. Microbiol.">
        <title>The Global Catalogue of Microorganisms (GCM) 10K type strain sequencing project: providing services to taxonomists for standard genome sequencing and annotation.</title>
        <authorList>
            <consortium name="The Broad Institute Genomics Platform"/>
            <consortium name="The Broad Institute Genome Sequencing Center for Infectious Disease"/>
            <person name="Wu L."/>
            <person name="Ma J."/>
        </authorList>
    </citation>
    <scope>NUCLEOTIDE SEQUENCE [LARGE SCALE GENOMIC DNA]</scope>
    <source>
        <strain evidence="2">NBRC 111756</strain>
    </source>
</reference>
<evidence type="ECO:0008006" key="3">
    <source>
        <dbReference type="Google" id="ProtNLM"/>
    </source>
</evidence>
<sequence>MNPPVPFQQPCIRRPAGRRPRQHDFFTDLLTGLALLLLAMPLHAESLEIDAFYGHYAGVADQIVKQESERRRLTVTIEPQGDNFLVDWSTRVRRADQSLKDNHYRVLFRKTRRGAVYASAMRINVFGKQIPMDPLAGDPFVWARIQDRTLTVYALMITDEGSYDMQVYDRTLLENGDLDLSFSRILDGGLRKEITARLHRISD</sequence>
<dbReference type="RefSeq" id="WP_379912142.1">
    <property type="nucleotide sequence ID" value="NZ_JBHSWE010000001.1"/>
</dbReference>
<name>A0ABW2A884_9GAMM</name>
<protein>
    <recommendedName>
        <fullName evidence="3">DUF4468 domain-containing protein</fullName>
    </recommendedName>
</protein>